<evidence type="ECO:0000256" key="1">
    <source>
        <dbReference type="ARBA" id="ARBA00023002"/>
    </source>
</evidence>
<dbReference type="OrthoDB" id="809632at2759"/>
<evidence type="ECO:0000259" key="2">
    <source>
        <dbReference type="Pfam" id="PF16884"/>
    </source>
</evidence>
<evidence type="ECO:0000313" key="3">
    <source>
        <dbReference type="EMBL" id="OBZ83983.1"/>
    </source>
</evidence>
<name>A0A1C7N4F6_9FUNG</name>
<dbReference type="PANTHER" id="PTHR43205">
    <property type="entry name" value="PROSTAGLANDIN REDUCTASE"/>
    <property type="match status" value="1"/>
</dbReference>
<dbReference type="Pfam" id="PF16884">
    <property type="entry name" value="ADH_N_2"/>
    <property type="match status" value="1"/>
</dbReference>
<dbReference type="InterPro" id="IPR011032">
    <property type="entry name" value="GroES-like_sf"/>
</dbReference>
<gene>
    <name evidence="3" type="primary">DBR_1</name>
    <name evidence="3" type="ORF">A0J61_07964</name>
</gene>
<evidence type="ECO:0000313" key="4">
    <source>
        <dbReference type="Proteomes" id="UP000093000"/>
    </source>
</evidence>
<dbReference type="SUPFAM" id="SSF50129">
    <property type="entry name" value="GroES-like"/>
    <property type="match status" value="1"/>
</dbReference>
<keyword evidence="4" id="KW-1185">Reference proteome</keyword>
<dbReference type="PANTHER" id="PTHR43205:SF7">
    <property type="entry name" value="PROSTAGLANDIN REDUCTASE 1"/>
    <property type="match status" value="1"/>
</dbReference>
<dbReference type="AlphaFoldDB" id="A0A1C7N4F6"/>
<sequence>MVSNKQVIYSKAPTDYPVPGEHMTIRESTIDLDAPLAKGEFILKTLEISVDPYMRGRMRDPSIKSYAPAFDLDAPMTGDTMSVVVRSNNPDYKVDDLVYGRTARGRFEEYVKVDAEYAKTSYVVRNDAKKNGLPLSHYVGVLAMPGMTAYYGLHEIGKPKKGETIYISAAAGAVGQIVGQVAKAL</sequence>
<dbReference type="InterPro" id="IPR041694">
    <property type="entry name" value="ADH_N_2"/>
</dbReference>
<comment type="caution">
    <text evidence="3">The sequence shown here is derived from an EMBL/GenBank/DDBJ whole genome shotgun (WGS) entry which is preliminary data.</text>
</comment>
<dbReference type="InParanoid" id="A0A1C7N4F6"/>
<keyword evidence="1" id="KW-0560">Oxidoreductase</keyword>
<dbReference type="EMBL" id="LUGH01000573">
    <property type="protein sequence ID" value="OBZ83983.1"/>
    <property type="molecule type" value="Genomic_DNA"/>
</dbReference>
<feature type="domain" description="Oxidoreductase N-terminal" evidence="2">
    <location>
        <begin position="5"/>
        <end position="103"/>
    </location>
</feature>
<protein>
    <submittedName>
        <fullName evidence="3">2-alkenal reductase (NADP(+)-dependent)</fullName>
    </submittedName>
</protein>
<proteinExistence type="predicted"/>
<reference evidence="3 4" key="1">
    <citation type="submission" date="2016-03" db="EMBL/GenBank/DDBJ databases">
        <title>Choanephora cucurbitarum.</title>
        <authorList>
            <person name="Min B."/>
            <person name="Park H."/>
            <person name="Park J.-H."/>
            <person name="Shin H.-D."/>
            <person name="Choi I.-G."/>
        </authorList>
    </citation>
    <scope>NUCLEOTIDE SEQUENCE [LARGE SCALE GENOMIC DNA]</scope>
    <source>
        <strain evidence="3 4">KUS-F28377</strain>
    </source>
</reference>
<dbReference type="Gene3D" id="3.90.180.10">
    <property type="entry name" value="Medium-chain alcohol dehydrogenases, catalytic domain"/>
    <property type="match status" value="1"/>
</dbReference>
<accession>A0A1C7N4F6</accession>
<dbReference type="GO" id="GO:0016628">
    <property type="term" value="F:oxidoreductase activity, acting on the CH-CH group of donors, NAD or NADP as acceptor"/>
    <property type="evidence" value="ECO:0007669"/>
    <property type="project" value="InterPro"/>
</dbReference>
<organism evidence="3 4">
    <name type="scientific">Choanephora cucurbitarum</name>
    <dbReference type="NCBI Taxonomy" id="101091"/>
    <lineage>
        <taxon>Eukaryota</taxon>
        <taxon>Fungi</taxon>
        <taxon>Fungi incertae sedis</taxon>
        <taxon>Mucoromycota</taxon>
        <taxon>Mucoromycotina</taxon>
        <taxon>Mucoromycetes</taxon>
        <taxon>Mucorales</taxon>
        <taxon>Mucorineae</taxon>
        <taxon>Choanephoraceae</taxon>
        <taxon>Choanephoroideae</taxon>
        <taxon>Choanephora</taxon>
    </lineage>
</organism>
<dbReference type="InterPro" id="IPR045010">
    <property type="entry name" value="MDR_fam"/>
</dbReference>
<dbReference type="Proteomes" id="UP000093000">
    <property type="component" value="Unassembled WGS sequence"/>
</dbReference>
<feature type="non-terminal residue" evidence="3">
    <location>
        <position position="185"/>
    </location>
</feature>